<organism evidence="2 3">
    <name type="scientific">Paramagnetospirillum caucaseum</name>
    <dbReference type="NCBI Taxonomy" id="1244869"/>
    <lineage>
        <taxon>Bacteria</taxon>
        <taxon>Pseudomonadati</taxon>
        <taxon>Pseudomonadota</taxon>
        <taxon>Alphaproteobacteria</taxon>
        <taxon>Rhodospirillales</taxon>
        <taxon>Magnetospirillaceae</taxon>
        <taxon>Paramagnetospirillum</taxon>
    </lineage>
</organism>
<evidence type="ECO:0000313" key="3">
    <source>
        <dbReference type="Proteomes" id="UP000011744"/>
    </source>
</evidence>
<dbReference type="Proteomes" id="UP000011744">
    <property type="component" value="Unassembled WGS sequence"/>
</dbReference>
<dbReference type="OrthoDB" id="7361946at2"/>
<feature type="region of interest" description="Disordered" evidence="1">
    <location>
        <begin position="19"/>
        <end position="71"/>
    </location>
</feature>
<accession>M3A6K2</accession>
<evidence type="ECO:0000256" key="1">
    <source>
        <dbReference type="SAM" id="MobiDB-lite"/>
    </source>
</evidence>
<comment type="caution">
    <text evidence="2">The sequence shown here is derived from an EMBL/GenBank/DDBJ whole genome shotgun (WGS) entry which is preliminary data.</text>
</comment>
<evidence type="ECO:0000313" key="2">
    <source>
        <dbReference type="EMBL" id="EME68438.1"/>
    </source>
</evidence>
<sequence>MSDLIRQSVSWPYVHGARSYSRVTQLASSPAAGSSEKTEETDRPKAPKAESGESEPATATTRRGARLDLSI</sequence>
<dbReference type="EMBL" id="AONQ01000066">
    <property type="protein sequence ID" value="EME68438.1"/>
    <property type="molecule type" value="Genomic_DNA"/>
</dbReference>
<proteinExistence type="predicted"/>
<gene>
    <name evidence="2" type="ORF">H261_18532</name>
</gene>
<protein>
    <submittedName>
        <fullName evidence="2">Uncharacterized protein</fullName>
    </submittedName>
</protein>
<dbReference type="STRING" id="1244869.H261_18532"/>
<feature type="compositionally biased region" description="Basic and acidic residues" evidence="1">
    <location>
        <begin position="36"/>
        <end position="51"/>
    </location>
</feature>
<reference evidence="2 3" key="1">
    <citation type="journal article" date="2014" name="Genome Announc.">
        <title>Draft Genome Sequence of Magnetospirillum sp. Strain SO-1, a Freshwater Magnetotactic Bacterium Isolated from the Ol'khovka River, Russia.</title>
        <authorList>
            <person name="Grouzdev D.S."/>
            <person name="Dziuba M.V."/>
            <person name="Sukhacheva M.S."/>
            <person name="Mardanov A.V."/>
            <person name="Beletskiy A.V."/>
            <person name="Kuznetsov B.B."/>
            <person name="Skryabin K.G."/>
        </authorList>
    </citation>
    <scope>NUCLEOTIDE SEQUENCE [LARGE SCALE GENOMIC DNA]</scope>
    <source>
        <strain evidence="2 3">SO-1</strain>
    </source>
</reference>
<feature type="compositionally biased region" description="Polar residues" evidence="1">
    <location>
        <begin position="21"/>
        <end position="32"/>
    </location>
</feature>
<dbReference type="PATRIC" id="fig|1244869.3.peg.3703"/>
<keyword evidence="3" id="KW-1185">Reference proteome</keyword>
<name>M3A6K2_9PROT</name>
<dbReference type="RefSeq" id="WP_008620500.1">
    <property type="nucleotide sequence ID" value="NZ_AONQ01000066.1"/>
</dbReference>
<dbReference type="AlphaFoldDB" id="M3A6K2"/>